<sequence length="76" mass="8990">MLNLILQPKQPYHMQALSSAIINAEVRESHRVRYHIVASKMSAYLSNANEEIERQMFNHFCERVLPVTFRDWMKNG</sequence>
<evidence type="ECO:0000313" key="1">
    <source>
        <dbReference type="EMBL" id="CAG9931293.1"/>
    </source>
</evidence>
<protein>
    <submittedName>
        <fullName evidence="1">Uncharacterized protein</fullName>
    </submittedName>
</protein>
<dbReference type="RefSeq" id="WP_239795407.1">
    <property type="nucleotide sequence ID" value="NZ_OU912926.1"/>
</dbReference>
<dbReference type="EMBL" id="OU912926">
    <property type="protein sequence ID" value="CAG9931293.1"/>
    <property type="molecule type" value="Genomic_DNA"/>
</dbReference>
<reference evidence="1 2" key="1">
    <citation type="submission" date="2021-10" db="EMBL/GenBank/DDBJ databases">
        <authorList>
            <person name="Koch H."/>
        </authorList>
    </citation>
    <scope>NUCLEOTIDE SEQUENCE [LARGE SCALE GENOMIC DNA]</scope>
    <source>
        <strain evidence="1">6680</strain>
    </source>
</reference>
<proteinExistence type="predicted"/>
<gene>
    <name evidence="1" type="ORF">NTG6680_0040</name>
</gene>
<keyword evidence="2" id="KW-1185">Reference proteome</keyword>
<accession>A0ABN8AKY5</accession>
<name>A0ABN8AKY5_9PROT</name>
<dbReference type="Proteomes" id="UP000839052">
    <property type="component" value="Chromosome"/>
</dbReference>
<evidence type="ECO:0000313" key="2">
    <source>
        <dbReference type="Proteomes" id="UP000839052"/>
    </source>
</evidence>
<organism evidence="1 2">
    <name type="scientific">Candidatus Nitrotoga arctica</name>
    <dbReference type="NCBI Taxonomy" id="453162"/>
    <lineage>
        <taxon>Bacteria</taxon>
        <taxon>Pseudomonadati</taxon>
        <taxon>Pseudomonadota</taxon>
        <taxon>Betaproteobacteria</taxon>
        <taxon>Nitrosomonadales</taxon>
        <taxon>Gallionellaceae</taxon>
        <taxon>Candidatus Nitrotoga</taxon>
    </lineage>
</organism>